<dbReference type="EMBL" id="JANFQO010000025">
    <property type="protein sequence ID" value="MCQ4167161.1"/>
    <property type="molecule type" value="Genomic_DNA"/>
</dbReference>
<dbReference type="InterPro" id="IPR050256">
    <property type="entry name" value="Glycosyltransferase_2"/>
</dbReference>
<dbReference type="InterPro" id="IPR001173">
    <property type="entry name" value="Glyco_trans_2-like"/>
</dbReference>
<sequence>MSNQRIGSRSCLAVMPARNEQGTVAEVVRGVMAALGCEVLVINDASTDATAARAEAAGATVLNLPFQLGAWGAAQAGMRYALRNHFERVITLDADGQHHPEQLPLLLSSHDNSGADVTIGTCPERLSAAKRLAWAYFRLITGLKVTDFTSGLRVYGRRAIRALASREASLIDYQDVGVLILLRRKSLRIAETATVMSARRNGGSRIFSSWFTVARYMIATTVLSIARVGVRERRTRSPGLEAKTP</sequence>
<dbReference type="Gene3D" id="3.90.550.10">
    <property type="entry name" value="Spore Coat Polysaccharide Biosynthesis Protein SpsA, Chain A"/>
    <property type="match status" value="1"/>
</dbReference>
<evidence type="ECO:0000313" key="3">
    <source>
        <dbReference type="Proteomes" id="UP001165498"/>
    </source>
</evidence>
<accession>A0ABT1QY01</accession>
<organism evidence="2 3">
    <name type="scientific">Tahibacter harae</name>
    <dbReference type="NCBI Taxonomy" id="2963937"/>
    <lineage>
        <taxon>Bacteria</taxon>
        <taxon>Pseudomonadati</taxon>
        <taxon>Pseudomonadota</taxon>
        <taxon>Gammaproteobacteria</taxon>
        <taxon>Lysobacterales</taxon>
        <taxon>Rhodanobacteraceae</taxon>
        <taxon>Tahibacter</taxon>
    </lineage>
</organism>
<dbReference type="Proteomes" id="UP001165498">
    <property type="component" value="Unassembled WGS sequence"/>
</dbReference>
<gene>
    <name evidence="2" type="ORF">NM961_20800</name>
</gene>
<dbReference type="SUPFAM" id="SSF53448">
    <property type="entry name" value="Nucleotide-diphospho-sugar transferases"/>
    <property type="match status" value="1"/>
</dbReference>
<dbReference type="CDD" id="cd04179">
    <property type="entry name" value="DPM_DPG-synthase_like"/>
    <property type="match status" value="1"/>
</dbReference>
<feature type="domain" description="Glycosyltransferase 2-like" evidence="1">
    <location>
        <begin position="14"/>
        <end position="137"/>
    </location>
</feature>
<reference evidence="2" key="1">
    <citation type="submission" date="2022-07" db="EMBL/GenBank/DDBJ databases">
        <title>Tahibacter sp., a new gammaproteobacterium isolated from the silt sample collected at pig farm.</title>
        <authorList>
            <person name="Chen H."/>
        </authorList>
    </citation>
    <scope>NUCLEOTIDE SEQUENCE</scope>
    <source>
        <strain evidence="2">P2K</strain>
    </source>
</reference>
<name>A0ABT1QY01_9GAMM</name>
<dbReference type="Pfam" id="PF00535">
    <property type="entry name" value="Glycos_transf_2"/>
    <property type="match status" value="1"/>
</dbReference>
<comment type="caution">
    <text evidence="2">The sequence shown here is derived from an EMBL/GenBank/DDBJ whole genome shotgun (WGS) entry which is preliminary data.</text>
</comment>
<dbReference type="RefSeq" id="WP_255916347.1">
    <property type="nucleotide sequence ID" value="NZ_JANFQO010000025.1"/>
</dbReference>
<protein>
    <submittedName>
        <fullName evidence="2">Glycosyltransferase family 2 protein</fullName>
    </submittedName>
</protein>
<keyword evidence="3" id="KW-1185">Reference proteome</keyword>
<dbReference type="PANTHER" id="PTHR48090:SF7">
    <property type="entry name" value="RFBJ PROTEIN"/>
    <property type="match status" value="1"/>
</dbReference>
<dbReference type="InterPro" id="IPR029044">
    <property type="entry name" value="Nucleotide-diphossugar_trans"/>
</dbReference>
<dbReference type="PANTHER" id="PTHR48090">
    <property type="entry name" value="UNDECAPRENYL-PHOSPHATE 4-DEOXY-4-FORMAMIDO-L-ARABINOSE TRANSFERASE-RELATED"/>
    <property type="match status" value="1"/>
</dbReference>
<proteinExistence type="predicted"/>
<evidence type="ECO:0000313" key="2">
    <source>
        <dbReference type="EMBL" id="MCQ4167161.1"/>
    </source>
</evidence>
<evidence type="ECO:0000259" key="1">
    <source>
        <dbReference type="Pfam" id="PF00535"/>
    </source>
</evidence>